<dbReference type="Proteomes" id="UP001281761">
    <property type="component" value="Unassembled WGS sequence"/>
</dbReference>
<sequence length="134" mass="14966">MVTREGFGMLFVMFDFRARFQREPKSLSKGECELQANRGDSVDSNDGEVAGGGLKDSNDVEKMQKHDFGAEKGRRRIVEGDEEERVFVGRVLVKSEIQCVPKEGQGAFGKQINTCQTIKVVVHQKSLGRTTTVR</sequence>
<evidence type="ECO:0000313" key="2">
    <source>
        <dbReference type="EMBL" id="KAK2955135.1"/>
    </source>
</evidence>
<comment type="caution">
    <text evidence="2">The sequence shown here is derived from an EMBL/GenBank/DDBJ whole genome shotgun (WGS) entry which is preliminary data.</text>
</comment>
<evidence type="ECO:0000256" key="1">
    <source>
        <dbReference type="SAM" id="MobiDB-lite"/>
    </source>
</evidence>
<reference evidence="2 3" key="1">
    <citation type="journal article" date="2022" name="bioRxiv">
        <title>Genomics of Preaxostyla Flagellates Illuminates Evolutionary Transitions and the Path Towards Mitochondrial Loss.</title>
        <authorList>
            <person name="Novak L.V.F."/>
            <person name="Treitli S.C."/>
            <person name="Pyrih J."/>
            <person name="Halakuc P."/>
            <person name="Pipaliya S.V."/>
            <person name="Vacek V."/>
            <person name="Brzon O."/>
            <person name="Soukal P."/>
            <person name="Eme L."/>
            <person name="Dacks J.B."/>
            <person name="Karnkowska A."/>
            <person name="Elias M."/>
            <person name="Hampl V."/>
        </authorList>
    </citation>
    <scope>NUCLEOTIDE SEQUENCE [LARGE SCALE GENOMIC DNA]</scope>
    <source>
        <strain evidence="2">NAU3</strain>
        <tissue evidence="2">Gut</tissue>
    </source>
</reference>
<protein>
    <submittedName>
        <fullName evidence="2">Uncharacterized protein</fullName>
    </submittedName>
</protein>
<gene>
    <name evidence="2" type="ORF">BLNAU_9864</name>
</gene>
<keyword evidence="3" id="KW-1185">Reference proteome</keyword>
<accession>A0ABQ9XUH7</accession>
<feature type="compositionally biased region" description="Basic and acidic residues" evidence="1">
    <location>
        <begin position="56"/>
        <end position="68"/>
    </location>
</feature>
<dbReference type="EMBL" id="JARBJD010000070">
    <property type="protein sequence ID" value="KAK2955135.1"/>
    <property type="molecule type" value="Genomic_DNA"/>
</dbReference>
<proteinExistence type="predicted"/>
<organism evidence="2 3">
    <name type="scientific">Blattamonas nauphoetae</name>
    <dbReference type="NCBI Taxonomy" id="2049346"/>
    <lineage>
        <taxon>Eukaryota</taxon>
        <taxon>Metamonada</taxon>
        <taxon>Preaxostyla</taxon>
        <taxon>Oxymonadida</taxon>
        <taxon>Blattamonas</taxon>
    </lineage>
</organism>
<evidence type="ECO:0000313" key="3">
    <source>
        <dbReference type="Proteomes" id="UP001281761"/>
    </source>
</evidence>
<name>A0ABQ9XUH7_9EUKA</name>
<feature type="region of interest" description="Disordered" evidence="1">
    <location>
        <begin position="36"/>
        <end position="68"/>
    </location>
</feature>